<accession>A0AAN4UCV2</accession>
<evidence type="ECO:0000256" key="10">
    <source>
        <dbReference type="ARBA" id="ARBA00022840"/>
    </source>
</evidence>
<dbReference type="NCBIfam" id="NF003671">
    <property type="entry name" value="PRK05294.1"/>
    <property type="match status" value="1"/>
</dbReference>
<dbReference type="InterPro" id="IPR033937">
    <property type="entry name" value="MGS_CPS_CarB"/>
</dbReference>
<organism evidence="20 21">
    <name type="scientific">Tetragenococcus koreensis</name>
    <dbReference type="NCBI Taxonomy" id="290335"/>
    <lineage>
        <taxon>Bacteria</taxon>
        <taxon>Bacillati</taxon>
        <taxon>Bacillota</taxon>
        <taxon>Bacilli</taxon>
        <taxon>Lactobacillales</taxon>
        <taxon>Enterococcaceae</taxon>
        <taxon>Tetragenococcus</taxon>
    </lineage>
</organism>
<keyword evidence="4" id="KW-0055">Arginine biosynthesis</keyword>
<reference evidence="20" key="2">
    <citation type="journal article" date="2020" name="Int. Dairy J.">
        <title>Lactic acid bacterial diversity in Brie cheese focusing on salt concentration and pH of isolation medium and characterisation of halophilic and alkaliphilic lactic acid bacterial isolates.</title>
        <authorList>
            <person name="Unno R."/>
            <person name="Matsutani M."/>
            <person name="Suzuki T."/>
            <person name="Kodama K."/>
            <person name="Matsushita H."/>
            <person name="Yamasato K."/>
            <person name="Koizumi Y."/>
            <person name="Ishikawa M."/>
        </authorList>
    </citation>
    <scope>NUCLEOTIDE SEQUENCE</scope>
    <source>
        <strain evidence="20">7C1</strain>
        <strain evidence="19">8C4</strain>
    </source>
</reference>
<evidence type="ECO:0000256" key="1">
    <source>
        <dbReference type="ARBA" id="ARBA00001936"/>
    </source>
</evidence>
<name>A0AAN4UCV2_9ENTE</name>
<dbReference type="Gene3D" id="1.10.1030.10">
    <property type="entry name" value="Carbamoyl-phosphate synthetase, large subunit oligomerisation domain"/>
    <property type="match status" value="1"/>
</dbReference>
<dbReference type="Pfam" id="PF02786">
    <property type="entry name" value="CPSase_L_D2"/>
    <property type="match status" value="2"/>
</dbReference>
<evidence type="ECO:0000256" key="9">
    <source>
        <dbReference type="ARBA" id="ARBA00022741"/>
    </source>
</evidence>
<feature type="domain" description="ATP-grasp" evidence="17">
    <location>
        <begin position="671"/>
        <end position="861"/>
    </location>
</feature>
<evidence type="ECO:0000259" key="17">
    <source>
        <dbReference type="PROSITE" id="PS50975"/>
    </source>
</evidence>
<dbReference type="InterPro" id="IPR016185">
    <property type="entry name" value="PreATP-grasp_dom_sf"/>
</dbReference>
<dbReference type="FunFam" id="1.10.1030.10:FF:000002">
    <property type="entry name" value="Carbamoyl-phosphate synthase large chain"/>
    <property type="match status" value="1"/>
</dbReference>
<evidence type="ECO:0000256" key="16">
    <source>
        <dbReference type="PROSITE-ProRule" id="PRU00409"/>
    </source>
</evidence>
<dbReference type="EMBL" id="BKBQ01000031">
    <property type="protein sequence ID" value="GEQ55006.1"/>
    <property type="molecule type" value="Genomic_DNA"/>
</dbReference>
<dbReference type="InterPro" id="IPR006275">
    <property type="entry name" value="CPSase_lsu"/>
</dbReference>
<dbReference type="PANTHER" id="PTHR11405">
    <property type="entry name" value="CARBAMOYLTRANSFERASE FAMILY MEMBER"/>
    <property type="match status" value="1"/>
</dbReference>
<dbReference type="InterPro" id="IPR011761">
    <property type="entry name" value="ATP-grasp"/>
</dbReference>
<comment type="pathway">
    <text evidence="2">Amino-acid biosynthesis; L-arginine biosynthesis; carbamoyl phosphate from bicarbonate: step 1/1.</text>
</comment>
<keyword evidence="11" id="KW-0460">Magnesium</keyword>
<evidence type="ECO:0000256" key="15">
    <source>
        <dbReference type="ARBA" id="ARBA00048816"/>
    </source>
</evidence>
<dbReference type="InterPro" id="IPR036897">
    <property type="entry name" value="CarbamoylP_synth_lsu_oligo_sf"/>
</dbReference>
<dbReference type="Pfam" id="PF02142">
    <property type="entry name" value="MGS"/>
    <property type="match status" value="1"/>
</dbReference>
<keyword evidence="5" id="KW-0436">Ligase</keyword>
<evidence type="ECO:0000256" key="6">
    <source>
        <dbReference type="ARBA" id="ARBA00022605"/>
    </source>
</evidence>
<dbReference type="Pfam" id="PF02787">
    <property type="entry name" value="CPSase_L_D3"/>
    <property type="match status" value="1"/>
</dbReference>
<keyword evidence="12" id="KW-0665">Pyrimidine biosynthesis</keyword>
<evidence type="ECO:0000256" key="7">
    <source>
        <dbReference type="ARBA" id="ARBA00022723"/>
    </source>
</evidence>
<dbReference type="GO" id="GO:0004088">
    <property type="term" value="F:carbamoyl-phosphate synthase (glutamine-hydrolyzing) activity"/>
    <property type="evidence" value="ECO:0007669"/>
    <property type="project" value="UniProtKB-EC"/>
</dbReference>
<evidence type="ECO:0000256" key="8">
    <source>
        <dbReference type="ARBA" id="ARBA00022737"/>
    </source>
</evidence>
<sequence length="1060" mass="117041">MPKRRDIKKVLILGAGPTTIGQGAEFDYAGTQACTALKEEGYEVVLVNSNPATVMADKENADHVYIEPLTSDFIARILRKEQPDAILSTFGGETGLNTVRELIASGILEELNIELLGTNTSAIKQTKDHSSFIELMRNLALPIPAAQMVASVDEAIAFTKKLGYPLFVRPALTLAGAGSGICHNEIELRRLVAKGLKLSSISQCLIEQSFAGFKEIEFEVLRDTADNALAVGNIENFDPVGIHSGDSLAFIPSQTLTDHEYQLLRDASLKVIHALKIVGSCHLRFALDPKNFDYYVLDVNPRLTRSSALLSKATGYPIATIAAKIAVGLNLAEIKNPLTQTTYADFEPALDYVVTKIPRWPFDTLKDEQWQLNTQMKATGEVMAIGRTLEESLLKAVRSLGIKVSHIESSTLQGLTDDILIQKVIHGQGHRLYTLAESLRRGYTIEELAEMTKIDLFFLDRIAHIVELEGQLKENVSDFALLKKAKQNGFSDKKLAQLWQTREEEVRHLRQEQKIIPVFKTVDSCAGEFAAQRPYFYSSYEMENESQVTKKPSILILGAGPLRIGQGSEFDYSTVHAIKTVRQAGYEAIVINDNPSAVSTDFMIADKLYFEPLTLEEVRNVIEWEQPLGVIGQFGGQIAHHLSEALANLDIKVLGTNPAGLKQIKNPEKFTTILKELQVGSGQEQIAENTSDALTIAEKIGFPIIVRPNDLLSENDIRKIDNERDLKDCLAHMTKSPQNNSVFIDRFIAGRKGEVDVIYDGKTTLIPGIIEHIERTDVHSGDSMTVYPPQNFSKKVLKTIESYAKRLSQRLELCGIINIQFIISDEQVYMTQVFPYASRTVPFLSKITDTAMVQIAVRVILGEELSGMGCSNILPPTTTAVHIKAPVFSLTNLLAIDSELDQKMKSTGTVMGTDVNLEKALYKAFEAANLAIPAFGSVLFTIADADKPVALQLAKSFSEVGFNLIATPGTADFFAKHGLKVHRVSKISDSKEPTIIDMIEKGHIQMVVNTIKQSRKDTSYDGFKIRRKAVEQGIALFTSLDTVAAILKVIQARAFSTKEL</sequence>
<dbReference type="GO" id="GO:0006541">
    <property type="term" value="P:glutamine metabolic process"/>
    <property type="evidence" value="ECO:0007669"/>
    <property type="project" value="TreeGrafter"/>
</dbReference>
<evidence type="ECO:0000259" key="18">
    <source>
        <dbReference type="PROSITE" id="PS51855"/>
    </source>
</evidence>
<evidence type="ECO:0000256" key="14">
    <source>
        <dbReference type="ARBA" id="ARBA00047359"/>
    </source>
</evidence>
<dbReference type="GO" id="GO:0004087">
    <property type="term" value="F:carbamoyl-phosphate synthase (ammonia) activity"/>
    <property type="evidence" value="ECO:0007669"/>
    <property type="project" value="UniProtKB-EC"/>
</dbReference>
<dbReference type="SMART" id="SM00851">
    <property type="entry name" value="MGS"/>
    <property type="match status" value="1"/>
</dbReference>
<evidence type="ECO:0000256" key="4">
    <source>
        <dbReference type="ARBA" id="ARBA00022571"/>
    </source>
</evidence>
<evidence type="ECO:0000256" key="3">
    <source>
        <dbReference type="ARBA" id="ARBA00009799"/>
    </source>
</evidence>
<reference evidence="20" key="1">
    <citation type="submission" date="2019-08" db="EMBL/GenBank/DDBJ databases">
        <authorList>
            <person name="Ishikawa M."/>
            <person name="Suzuki T."/>
            <person name="Matsutani M."/>
        </authorList>
    </citation>
    <scope>NUCLEOTIDE SEQUENCE</scope>
    <source>
        <strain evidence="20">7C1</strain>
        <strain evidence="19">8C4</strain>
    </source>
</reference>
<keyword evidence="6" id="KW-0028">Amino-acid biosynthesis</keyword>
<dbReference type="NCBIfam" id="TIGR01369">
    <property type="entry name" value="CPSaseII_lrg"/>
    <property type="match status" value="1"/>
</dbReference>
<evidence type="ECO:0000313" key="22">
    <source>
        <dbReference type="Proteomes" id="UP000886607"/>
    </source>
</evidence>
<dbReference type="InterPro" id="IPR011607">
    <property type="entry name" value="MGS-like_dom"/>
</dbReference>
<dbReference type="GO" id="GO:0005524">
    <property type="term" value="F:ATP binding"/>
    <property type="evidence" value="ECO:0007669"/>
    <property type="project" value="UniProtKB-UniRule"/>
</dbReference>
<dbReference type="EMBL" id="BKBO01000032">
    <property type="protein sequence ID" value="GEQ50046.1"/>
    <property type="molecule type" value="Genomic_DNA"/>
</dbReference>
<comment type="catalytic activity">
    <reaction evidence="15">
        <text>hydrogencarbonate + L-glutamine + 2 ATP + H2O = carbamoyl phosphate + L-glutamate + 2 ADP + phosphate + 2 H(+)</text>
        <dbReference type="Rhea" id="RHEA:18633"/>
        <dbReference type="ChEBI" id="CHEBI:15377"/>
        <dbReference type="ChEBI" id="CHEBI:15378"/>
        <dbReference type="ChEBI" id="CHEBI:17544"/>
        <dbReference type="ChEBI" id="CHEBI:29985"/>
        <dbReference type="ChEBI" id="CHEBI:30616"/>
        <dbReference type="ChEBI" id="CHEBI:43474"/>
        <dbReference type="ChEBI" id="CHEBI:58228"/>
        <dbReference type="ChEBI" id="CHEBI:58359"/>
        <dbReference type="ChEBI" id="CHEBI:456216"/>
        <dbReference type="EC" id="6.3.5.5"/>
    </reaction>
</comment>
<keyword evidence="8" id="KW-0677">Repeat</keyword>
<comment type="caution">
    <text evidence="20">The sequence shown here is derived from an EMBL/GenBank/DDBJ whole genome shotgun (WGS) entry which is preliminary data.</text>
</comment>
<dbReference type="InterPro" id="IPR005479">
    <property type="entry name" value="CPAse_ATP-bd"/>
</dbReference>
<comment type="catalytic activity">
    <reaction evidence="14">
        <text>hydrogencarbonate + NH4(+) + 2 ATP = carbamoyl phosphate + 2 ADP + phosphate + 2 H(+)</text>
        <dbReference type="Rhea" id="RHEA:18029"/>
        <dbReference type="ChEBI" id="CHEBI:15378"/>
        <dbReference type="ChEBI" id="CHEBI:17544"/>
        <dbReference type="ChEBI" id="CHEBI:28938"/>
        <dbReference type="ChEBI" id="CHEBI:30616"/>
        <dbReference type="ChEBI" id="CHEBI:43474"/>
        <dbReference type="ChEBI" id="CHEBI:58228"/>
        <dbReference type="ChEBI" id="CHEBI:456216"/>
        <dbReference type="EC" id="6.3.4.16"/>
    </reaction>
</comment>
<comment type="similarity">
    <text evidence="3">Belongs to the CarB family.</text>
</comment>
<evidence type="ECO:0000256" key="12">
    <source>
        <dbReference type="ARBA" id="ARBA00022975"/>
    </source>
</evidence>
<evidence type="ECO:0000256" key="2">
    <source>
        <dbReference type="ARBA" id="ARBA00005077"/>
    </source>
</evidence>
<dbReference type="FunFam" id="3.40.50.20:FF:000001">
    <property type="entry name" value="Carbamoyl-phosphate synthase large chain"/>
    <property type="match status" value="2"/>
</dbReference>
<dbReference type="AlphaFoldDB" id="A0AAN4UCV2"/>
<gene>
    <name evidence="20" type="primary">carB</name>
    <name evidence="19" type="ORF">TK11N_18980</name>
    <name evidence="20" type="ORF">TK2N_18500</name>
</gene>
<dbReference type="SUPFAM" id="SSF56059">
    <property type="entry name" value="Glutathione synthetase ATP-binding domain-like"/>
    <property type="match status" value="2"/>
</dbReference>
<keyword evidence="10 16" id="KW-0067">ATP-binding</keyword>
<dbReference type="FunFam" id="3.30.470.20:FF:000026">
    <property type="entry name" value="Carbamoyl-phosphate synthase large chain"/>
    <property type="match status" value="1"/>
</dbReference>
<keyword evidence="9 16" id="KW-0547">Nucleotide-binding</keyword>
<dbReference type="Pfam" id="PF25596">
    <property type="entry name" value="CPSase_L_D1"/>
    <property type="match status" value="2"/>
</dbReference>
<dbReference type="NCBIfam" id="NF009455">
    <property type="entry name" value="PRK12815.1"/>
    <property type="match status" value="1"/>
</dbReference>
<dbReference type="SUPFAM" id="SSF52440">
    <property type="entry name" value="PreATP-grasp domain"/>
    <property type="match status" value="2"/>
</dbReference>
<evidence type="ECO:0000313" key="19">
    <source>
        <dbReference type="EMBL" id="GEQ50046.1"/>
    </source>
</evidence>
<evidence type="ECO:0000256" key="5">
    <source>
        <dbReference type="ARBA" id="ARBA00022598"/>
    </source>
</evidence>
<dbReference type="RefSeq" id="WP_202584270.1">
    <property type="nucleotide sequence ID" value="NZ_BKBO01000032.1"/>
</dbReference>
<dbReference type="SUPFAM" id="SSF48108">
    <property type="entry name" value="Carbamoyl phosphate synthetase, large subunit connection domain"/>
    <property type="match status" value="1"/>
</dbReference>
<feature type="domain" description="MGS-like" evidence="18">
    <location>
        <begin position="930"/>
        <end position="1060"/>
    </location>
</feature>
<protein>
    <submittedName>
        <fullName evidence="20">Carbamoyl phosphate synthase large subunit</fullName>
    </submittedName>
</protein>
<dbReference type="SMART" id="SM01096">
    <property type="entry name" value="CPSase_L_D3"/>
    <property type="match status" value="1"/>
</dbReference>
<dbReference type="GO" id="GO:0046872">
    <property type="term" value="F:metal ion binding"/>
    <property type="evidence" value="ECO:0007669"/>
    <property type="project" value="UniProtKB-KW"/>
</dbReference>
<dbReference type="GO" id="GO:0006526">
    <property type="term" value="P:L-arginine biosynthetic process"/>
    <property type="evidence" value="ECO:0007669"/>
    <property type="project" value="UniProtKB-KW"/>
</dbReference>
<evidence type="ECO:0000256" key="13">
    <source>
        <dbReference type="ARBA" id="ARBA00023211"/>
    </source>
</evidence>
<keyword evidence="7" id="KW-0479">Metal-binding</keyword>
<dbReference type="InterPro" id="IPR036914">
    <property type="entry name" value="MGS-like_dom_sf"/>
</dbReference>
<dbReference type="InterPro" id="IPR058047">
    <property type="entry name" value="CPSase_preATP-grasp"/>
</dbReference>
<comment type="cofactor">
    <cofactor evidence="1">
        <name>Mn(2+)</name>
        <dbReference type="ChEBI" id="CHEBI:29035"/>
    </cofactor>
</comment>
<keyword evidence="22" id="KW-1185">Reference proteome</keyword>
<dbReference type="Gene3D" id="3.30.470.20">
    <property type="entry name" value="ATP-grasp fold, B domain"/>
    <property type="match status" value="2"/>
</dbReference>
<dbReference type="Gene3D" id="3.40.50.1380">
    <property type="entry name" value="Methylglyoxal synthase-like domain"/>
    <property type="match status" value="1"/>
</dbReference>
<dbReference type="GO" id="GO:0006221">
    <property type="term" value="P:pyrimidine nucleotide biosynthetic process"/>
    <property type="evidence" value="ECO:0007669"/>
    <property type="project" value="UniProtKB-KW"/>
</dbReference>
<proteinExistence type="inferred from homology"/>
<dbReference type="Gene3D" id="3.40.50.20">
    <property type="match status" value="2"/>
</dbReference>
<dbReference type="CDD" id="cd01424">
    <property type="entry name" value="MGS_CPS_II"/>
    <property type="match status" value="1"/>
</dbReference>
<dbReference type="InterPro" id="IPR005483">
    <property type="entry name" value="CPSase_dom"/>
</dbReference>
<dbReference type="SUPFAM" id="SSF52335">
    <property type="entry name" value="Methylglyoxal synthase-like"/>
    <property type="match status" value="1"/>
</dbReference>
<dbReference type="GO" id="GO:0005737">
    <property type="term" value="C:cytoplasm"/>
    <property type="evidence" value="ECO:0007669"/>
    <property type="project" value="TreeGrafter"/>
</dbReference>
<evidence type="ECO:0000313" key="21">
    <source>
        <dbReference type="Proteomes" id="UP000886597"/>
    </source>
</evidence>
<dbReference type="Proteomes" id="UP000886607">
    <property type="component" value="Unassembled WGS sequence"/>
</dbReference>
<dbReference type="PANTHER" id="PTHR11405:SF53">
    <property type="entry name" value="CARBAMOYL-PHOSPHATE SYNTHASE [AMMONIA], MITOCHONDRIAL"/>
    <property type="match status" value="1"/>
</dbReference>
<feature type="domain" description="ATP-grasp" evidence="17">
    <location>
        <begin position="133"/>
        <end position="327"/>
    </location>
</feature>
<dbReference type="InterPro" id="IPR005480">
    <property type="entry name" value="CPSase_lsu_oligo"/>
</dbReference>
<dbReference type="PRINTS" id="PR00098">
    <property type="entry name" value="CPSASE"/>
</dbReference>
<evidence type="ECO:0000313" key="20">
    <source>
        <dbReference type="EMBL" id="GEQ55006.1"/>
    </source>
</evidence>
<keyword evidence="13" id="KW-0464">Manganese</keyword>
<evidence type="ECO:0000256" key="11">
    <source>
        <dbReference type="ARBA" id="ARBA00022842"/>
    </source>
</evidence>
<dbReference type="PROSITE" id="PS50975">
    <property type="entry name" value="ATP_GRASP"/>
    <property type="match status" value="2"/>
</dbReference>
<dbReference type="Proteomes" id="UP000886597">
    <property type="component" value="Unassembled WGS sequence"/>
</dbReference>
<dbReference type="PROSITE" id="PS51855">
    <property type="entry name" value="MGS"/>
    <property type="match status" value="1"/>
</dbReference>